<keyword evidence="2" id="KW-0863">Zinc-finger</keyword>
<keyword evidence="6" id="KW-1185">Reference proteome</keyword>
<keyword evidence="1" id="KW-0238">DNA-binding</keyword>
<keyword evidence="2" id="KW-0862">Zinc</keyword>
<gene>
    <name evidence="5" type="ORF">C2S53_016672</name>
</gene>
<evidence type="ECO:0000256" key="2">
    <source>
        <dbReference type="PROSITE-ProRule" id="PRU00723"/>
    </source>
</evidence>
<evidence type="ECO:0000259" key="4">
    <source>
        <dbReference type="PROSITE" id="PS50103"/>
    </source>
</evidence>
<dbReference type="InterPro" id="IPR000571">
    <property type="entry name" value="Znf_CCCH"/>
</dbReference>
<sequence length="369" mass="40424">MGGSQKSKRITWAPDVNLCQVRLFSSAKPPSEVGMGNKEHLPAKAAPTSSCRLQSGGYEPDDSVPPGFEQMKKSHITLTKWRCPPRFEINSEWQVVCGEESQEIEAQNQRERRVLEAIYPWPSAIPPSPHAPVDAEESIADDQNNIPLIPLTPIEEAAEADAGFIASSTSTSTSMSSNNIGIGISTPVLQQQQPPDIVAAARAALASIPSQSNLIDPDLLVRILSDQKLLQQLLISSSNGASSHTHCVPELKLEPKNSSCSTNIVRTQLNAGFVPPMKDISYYKSLIQQHGGGKSREDPPPLRLNQVVMGTNQEDESRSRVMKRCMFFNSSRGCKNGANCAYRHDTVSSRQRLGCFTELHTAKRVKLTR</sequence>
<feature type="domain" description="C3H1-type" evidence="4">
    <location>
        <begin position="319"/>
        <end position="347"/>
    </location>
</feature>
<protein>
    <recommendedName>
        <fullName evidence="4">C3H1-type domain-containing protein</fullName>
    </recommendedName>
</protein>
<dbReference type="PANTHER" id="PTHR33400:SF2">
    <property type="entry name" value="ZINC FINGER CCCH DOMAIN-CONTAINING PROTEIN 6"/>
    <property type="match status" value="1"/>
</dbReference>
<dbReference type="Proteomes" id="UP001190926">
    <property type="component" value="Unassembled WGS sequence"/>
</dbReference>
<evidence type="ECO:0000256" key="1">
    <source>
        <dbReference type="ARBA" id="ARBA00023125"/>
    </source>
</evidence>
<dbReference type="PROSITE" id="PS50103">
    <property type="entry name" value="ZF_C3H1"/>
    <property type="match status" value="1"/>
</dbReference>
<evidence type="ECO:0000256" key="3">
    <source>
        <dbReference type="SAM" id="MobiDB-lite"/>
    </source>
</evidence>
<keyword evidence="2" id="KW-0479">Metal-binding</keyword>
<comment type="caution">
    <text evidence="5">The sequence shown here is derived from an EMBL/GenBank/DDBJ whole genome shotgun (WGS) entry which is preliminary data.</text>
</comment>
<feature type="zinc finger region" description="C3H1-type" evidence="2">
    <location>
        <begin position="319"/>
        <end position="347"/>
    </location>
</feature>
<dbReference type="GO" id="GO:0008270">
    <property type="term" value="F:zinc ion binding"/>
    <property type="evidence" value="ECO:0007669"/>
    <property type="project" value="UniProtKB-KW"/>
</dbReference>
<dbReference type="EMBL" id="SDAM02000059">
    <property type="protein sequence ID" value="KAH6833249.1"/>
    <property type="molecule type" value="Genomic_DNA"/>
</dbReference>
<proteinExistence type="predicted"/>
<dbReference type="GO" id="GO:0003677">
    <property type="term" value="F:DNA binding"/>
    <property type="evidence" value="ECO:0007669"/>
    <property type="project" value="UniProtKB-KW"/>
</dbReference>
<dbReference type="AlphaFoldDB" id="A0AAD4JG60"/>
<feature type="region of interest" description="Disordered" evidence="3">
    <location>
        <begin position="29"/>
        <end position="67"/>
    </location>
</feature>
<evidence type="ECO:0000313" key="5">
    <source>
        <dbReference type="EMBL" id="KAH6833249.1"/>
    </source>
</evidence>
<accession>A0AAD4JG60</accession>
<dbReference type="PANTHER" id="PTHR33400">
    <property type="entry name" value="ZINC FINGER CCCH DOMAIN-CONTAINING PROTEIN 6-RELATED"/>
    <property type="match status" value="1"/>
</dbReference>
<evidence type="ECO:0000313" key="6">
    <source>
        <dbReference type="Proteomes" id="UP001190926"/>
    </source>
</evidence>
<organism evidence="5 6">
    <name type="scientific">Perilla frutescens var. hirtella</name>
    <name type="common">Perilla citriodora</name>
    <name type="synonym">Perilla setoyensis</name>
    <dbReference type="NCBI Taxonomy" id="608512"/>
    <lineage>
        <taxon>Eukaryota</taxon>
        <taxon>Viridiplantae</taxon>
        <taxon>Streptophyta</taxon>
        <taxon>Embryophyta</taxon>
        <taxon>Tracheophyta</taxon>
        <taxon>Spermatophyta</taxon>
        <taxon>Magnoliopsida</taxon>
        <taxon>eudicotyledons</taxon>
        <taxon>Gunneridae</taxon>
        <taxon>Pentapetalae</taxon>
        <taxon>asterids</taxon>
        <taxon>lamiids</taxon>
        <taxon>Lamiales</taxon>
        <taxon>Lamiaceae</taxon>
        <taxon>Nepetoideae</taxon>
        <taxon>Elsholtzieae</taxon>
        <taxon>Perilla</taxon>
    </lineage>
</organism>
<reference evidence="5 6" key="1">
    <citation type="journal article" date="2021" name="Nat. Commun.">
        <title>Incipient diploidization of the medicinal plant Perilla within 10,000 years.</title>
        <authorList>
            <person name="Zhang Y."/>
            <person name="Shen Q."/>
            <person name="Leng L."/>
            <person name="Zhang D."/>
            <person name="Chen S."/>
            <person name="Shi Y."/>
            <person name="Ning Z."/>
            <person name="Chen S."/>
        </authorList>
    </citation>
    <scope>NUCLEOTIDE SEQUENCE [LARGE SCALE GENOMIC DNA]</scope>
    <source>
        <strain evidence="6">cv. PC099</strain>
    </source>
</reference>
<name>A0AAD4JG60_PERFH</name>